<comment type="subcellular location">
    <subcellularLocation>
        <location evidence="1">Membrane</location>
        <topology evidence="1">Single-pass type I membrane protein</topology>
    </subcellularLocation>
</comment>
<evidence type="ECO:0000313" key="9">
    <source>
        <dbReference type="EMBL" id="KAK0167157.1"/>
    </source>
</evidence>
<feature type="domain" description="PSI" evidence="8">
    <location>
        <begin position="496"/>
        <end position="541"/>
    </location>
</feature>
<keyword evidence="10" id="KW-1185">Reference proteome</keyword>
<evidence type="ECO:0000259" key="8">
    <source>
        <dbReference type="SMART" id="SM00423"/>
    </source>
</evidence>
<keyword evidence="3" id="KW-0732">Signal</keyword>
<proteinExistence type="predicted"/>
<evidence type="ECO:0000256" key="2">
    <source>
        <dbReference type="ARBA" id="ARBA00022692"/>
    </source>
</evidence>
<reference evidence="9" key="2">
    <citation type="submission" date="2023-03" db="EMBL/GenBank/DDBJ databases">
        <authorList>
            <person name="Inwood S.N."/>
            <person name="Skelly J.G."/>
            <person name="Guhlin J."/>
            <person name="Harrop T.W.R."/>
            <person name="Goldson S.G."/>
            <person name="Dearden P.K."/>
        </authorList>
    </citation>
    <scope>NUCLEOTIDE SEQUENCE</scope>
    <source>
        <strain evidence="9">Lincoln</strain>
        <tissue evidence="9">Whole body</tissue>
    </source>
</reference>
<keyword evidence="2 7" id="KW-0812">Transmembrane</keyword>
<dbReference type="InterPro" id="IPR016201">
    <property type="entry name" value="PSI"/>
</dbReference>
<sequence>MADSRGFKPINQLWSGTVSADPDSECLYEEISGLSTSLEPERRSIGTGTNERVRVKRKVNHEESTLRRASSAGRRVFNDKTTFQQINQFQQQTITKSAPLSPLSPPLPPTLQQSTHSVHAIGTRVEEQYGVRRFYGESISGTPFDNTACDFKLTRGRIPAQYHHYHHYTSSVRRPGARPAPRHHFPRGAFSDETQEEIQEDDEATLRELLGTVHVWANQTRWANMTQNNTNAKVDNKDSKIEMSKSIEFTPNLPISSDIDDISISKFSNFTNNTLTQNNITKTEEDTHRYYNSTFIVDESIGKSFWVDMDNHPDRKVNDLLSQSHRRAATVKLNFDFPFYGHKVRNITIATGGFLYTGEYVHSWLAATQYIAPLMANFDTRLSPDSFVKYADNGTAFTVEWTKVVLQDKPNAGAFTFQVTLHENGNIVFVYAQMPLSVEAIEDKEHPVKVGLSDAYIMDRSVFLVRRKTIYEYHRVDFNRQEINNWTVIYLRALPTCLQMENCSDCLTKVPEFECKWCRELNQCSTGTFRFRQDWLAKGCENSSIKNVSSCPANPKSIIEHIDDNSNNNHENNRARVIPNGELSASVEPKHLSNELSASDSLDKVNMSHMGVSGVIGILLIVSLIAGIAGWAAYAYRNPHSASGQMLIRYRPSQWSWRRGEARYTAATIHM</sequence>
<keyword evidence="5" id="KW-0325">Glycoprotein</keyword>
<reference evidence="9" key="1">
    <citation type="journal article" date="2023" name="bioRxiv">
        <title>Scaffold-level genome assemblies of two parasitoid biocontrol wasps reveal the parthenogenesis mechanism and an associated novel virus.</title>
        <authorList>
            <person name="Inwood S."/>
            <person name="Skelly J."/>
            <person name="Guhlin J."/>
            <person name="Harrop T."/>
            <person name="Goldson S."/>
            <person name="Dearden P."/>
        </authorList>
    </citation>
    <scope>NUCLEOTIDE SEQUENCE</scope>
    <source>
        <strain evidence="9">Lincoln</strain>
        <tissue evidence="9">Whole body</tissue>
    </source>
</reference>
<evidence type="ECO:0000313" key="10">
    <source>
        <dbReference type="Proteomes" id="UP001168972"/>
    </source>
</evidence>
<dbReference type="Proteomes" id="UP001168972">
    <property type="component" value="Unassembled WGS sequence"/>
</dbReference>
<evidence type="ECO:0000256" key="3">
    <source>
        <dbReference type="ARBA" id="ARBA00022729"/>
    </source>
</evidence>
<dbReference type="PANTHER" id="PTHR13055:SF12">
    <property type="entry name" value="LD40707P"/>
    <property type="match status" value="1"/>
</dbReference>
<dbReference type="SMART" id="SM00423">
    <property type="entry name" value="PSI"/>
    <property type="match status" value="1"/>
</dbReference>
<keyword evidence="7" id="KW-0472">Membrane</keyword>
<name>A0AA39KMU2_MICHY</name>
<dbReference type="GO" id="GO:0016020">
    <property type="term" value="C:membrane"/>
    <property type="evidence" value="ECO:0007669"/>
    <property type="project" value="UniProtKB-SubCell"/>
</dbReference>
<evidence type="ECO:0000256" key="4">
    <source>
        <dbReference type="ARBA" id="ARBA00022989"/>
    </source>
</evidence>
<feature type="region of interest" description="Disordered" evidence="6">
    <location>
        <begin position="97"/>
        <end position="116"/>
    </location>
</feature>
<keyword evidence="4 7" id="KW-1133">Transmembrane helix</keyword>
<evidence type="ECO:0000256" key="6">
    <source>
        <dbReference type="SAM" id="MobiDB-lite"/>
    </source>
</evidence>
<evidence type="ECO:0000256" key="7">
    <source>
        <dbReference type="SAM" id="Phobius"/>
    </source>
</evidence>
<accession>A0AA39KMU2</accession>
<dbReference type="PANTHER" id="PTHR13055">
    <property type="entry name" value="TUMOR ENDOTHELIAL MARKER 7 RELATED"/>
    <property type="match status" value="1"/>
</dbReference>
<gene>
    <name evidence="9" type="ORF">PV327_004591</name>
</gene>
<protein>
    <recommendedName>
        <fullName evidence="8">PSI domain-containing protein</fullName>
    </recommendedName>
</protein>
<dbReference type="InterPro" id="IPR031152">
    <property type="entry name" value="PLXDC"/>
</dbReference>
<organism evidence="9 10">
    <name type="scientific">Microctonus hyperodae</name>
    <name type="common">Parasitoid wasp</name>
    <dbReference type="NCBI Taxonomy" id="165561"/>
    <lineage>
        <taxon>Eukaryota</taxon>
        <taxon>Metazoa</taxon>
        <taxon>Ecdysozoa</taxon>
        <taxon>Arthropoda</taxon>
        <taxon>Hexapoda</taxon>
        <taxon>Insecta</taxon>
        <taxon>Pterygota</taxon>
        <taxon>Neoptera</taxon>
        <taxon>Endopterygota</taxon>
        <taxon>Hymenoptera</taxon>
        <taxon>Apocrita</taxon>
        <taxon>Ichneumonoidea</taxon>
        <taxon>Braconidae</taxon>
        <taxon>Euphorinae</taxon>
        <taxon>Microctonus</taxon>
    </lineage>
</organism>
<feature type="transmembrane region" description="Helical" evidence="7">
    <location>
        <begin position="610"/>
        <end position="636"/>
    </location>
</feature>
<dbReference type="AlphaFoldDB" id="A0AA39KMU2"/>
<evidence type="ECO:0000256" key="5">
    <source>
        <dbReference type="ARBA" id="ARBA00023180"/>
    </source>
</evidence>
<dbReference type="EMBL" id="JAQQBR010001832">
    <property type="protein sequence ID" value="KAK0167157.1"/>
    <property type="molecule type" value="Genomic_DNA"/>
</dbReference>
<comment type="caution">
    <text evidence="9">The sequence shown here is derived from an EMBL/GenBank/DDBJ whole genome shotgun (WGS) entry which is preliminary data.</text>
</comment>
<evidence type="ECO:0000256" key="1">
    <source>
        <dbReference type="ARBA" id="ARBA00004479"/>
    </source>
</evidence>